<dbReference type="EMBL" id="QGLP01000005">
    <property type="protein sequence ID" value="PXZ04265.1"/>
    <property type="molecule type" value="Genomic_DNA"/>
</dbReference>
<protein>
    <recommendedName>
        <fullName evidence="3">Lipoprotein</fullName>
    </recommendedName>
</protein>
<name>A0A2V4DU49_9GAMM</name>
<sequence length="157" mass="18390">MLKKLLVLLISFLALIGCQERQKITAEMLVGTWRCEVDNSRGTKYDFDGSKLRTMLPYTLNNADYVVLIGKEEERLLVQSKYYQLIVPISPDNNYTKFKGALECKSKYQINNIITEMEYKFISEDELKESSFTKYERCDIQKSIMEFNIEATCKRVH</sequence>
<dbReference type="Proteomes" id="UP000247483">
    <property type="component" value="Unassembled WGS sequence"/>
</dbReference>
<organism evidence="1 2">
    <name type="scientific">Gilliamella apicola</name>
    <dbReference type="NCBI Taxonomy" id="1196095"/>
    <lineage>
        <taxon>Bacteria</taxon>
        <taxon>Pseudomonadati</taxon>
        <taxon>Pseudomonadota</taxon>
        <taxon>Gammaproteobacteria</taxon>
        <taxon>Orbales</taxon>
        <taxon>Orbaceae</taxon>
        <taxon>Gilliamella</taxon>
    </lineage>
</organism>
<gene>
    <name evidence="1" type="ORF">DKK79_07845</name>
</gene>
<comment type="caution">
    <text evidence="1">The sequence shown here is derived from an EMBL/GenBank/DDBJ whole genome shotgun (WGS) entry which is preliminary data.</text>
</comment>
<dbReference type="AlphaFoldDB" id="A0A2V4DU49"/>
<evidence type="ECO:0000313" key="2">
    <source>
        <dbReference type="Proteomes" id="UP000247483"/>
    </source>
</evidence>
<reference evidence="1 2" key="1">
    <citation type="submission" date="2018-05" db="EMBL/GenBank/DDBJ databases">
        <title>Reference genomes for bee gut microbiota database.</title>
        <authorList>
            <person name="Ellegaard K.M."/>
        </authorList>
    </citation>
    <scope>NUCLEOTIDE SEQUENCE [LARGE SCALE GENOMIC DNA]</scope>
    <source>
        <strain evidence="1 2">ESL0177</strain>
    </source>
</reference>
<proteinExistence type="predicted"/>
<evidence type="ECO:0000313" key="1">
    <source>
        <dbReference type="EMBL" id="PXZ04265.1"/>
    </source>
</evidence>
<accession>A0A2V4DU49</accession>
<evidence type="ECO:0008006" key="3">
    <source>
        <dbReference type="Google" id="ProtNLM"/>
    </source>
</evidence>
<dbReference type="PROSITE" id="PS51257">
    <property type="entry name" value="PROKAR_LIPOPROTEIN"/>
    <property type="match status" value="1"/>
</dbReference>